<evidence type="ECO:0000313" key="2">
    <source>
        <dbReference type="EMBL" id="MDD1943503.1"/>
    </source>
</evidence>
<dbReference type="InterPro" id="IPR011703">
    <property type="entry name" value="ATPase_AAA-3"/>
</dbReference>
<evidence type="ECO:0000259" key="1">
    <source>
        <dbReference type="SMART" id="SM00382"/>
    </source>
</evidence>
<name>A0ABT5RC01_9PSED</name>
<dbReference type="Proteomes" id="UP001150614">
    <property type="component" value="Unassembled WGS sequence"/>
</dbReference>
<proteinExistence type="predicted"/>
<dbReference type="SMART" id="SM00382">
    <property type="entry name" value="AAA"/>
    <property type="match status" value="1"/>
</dbReference>
<dbReference type="Gene3D" id="1.10.8.80">
    <property type="entry name" value="Magnesium chelatase subunit I, C-Terminal domain"/>
    <property type="match status" value="1"/>
</dbReference>
<organism evidence="2 3">
    <name type="scientific">Pseudomonas carnis</name>
    <dbReference type="NCBI Taxonomy" id="2487355"/>
    <lineage>
        <taxon>Bacteria</taxon>
        <taxon>Pseudomonadati</taxon>
        <taxon>Pseudomonadota</taxon>
        <taxon>Gammaproteobacteria</taxon>
        <taxon>Pseudomonadales</taxon>
        <taxon>Pseudomonadaceae</taxon>
        <taxon>Pseudomonas</taxon>
    </lineage>
</organism>
<gene>
    <name evidence="2" type="ORF">NMG11_06640</name>
</gene>
<evidence type="ECO:0000313" key="3">
    <source>
        <dbReference type="Proteomes" id="UP001150614"/>
    </source>
</evidence>
<dbReference type="InterPro" id="IPR050764">
    <property type="entry name" value="CbbQ/NirQ/NorQ/GpvN"/>
</dbReference>
<keyword evidence="3" id="KW-1185">Reference proteome</keyword>
<comment type="caution">
    <text evidence="2">The sequence shown here is derived from an EMBL/GenBank/DDBJ whole genome shotgun (WGS) entry which is preliminary data.</text>
</comment>
<dbReference type="Pfam" id="PF07726">
    <property type="entry name" value="AAA_3"/>
    <property type="match status" value="1"/>
</dbReference>
<dbReference type="EMBL" id="JANCLL010000005">
    <property type="protein sequence ID" value="MDD1943503.1"/>
    <property type="molecule type" value="Genomic_DNA"/>
</dbReference>
<feature type="domain" description="AAA+ ATPase" evidence="1">
    <location>
        <begin position="49"/>
        <end position="190"/>
    </location>
</feature>
<dbReference type="PIRSF" id="PIRSF002849">
    <property type="entry name" value="AAA_ATPase_chaperone_MoxR_prd"/>
    <property type="match status" value="1"/>
</dbReference>
<dbReference type="CDD" id="cd00009">
    <property type="entry name" value="AAA"/>
    <property type="match status" value="1"/>
</dbReference>
<accession>A0ABT5RC01</accession>
<reference evidence="2" key="1">
    <citation type="submission" date="2022-07" db="EMBL/GenBank/DDBJ databases">
        <title>Draft genome of Pseudomonas carnis strain LP isolated from cheese.</title>
        <authorList>
            <person name="Wolfe B.E."/>
        </authorList>
    </citation>
    <scope>NUCLEOTIDE SEQUENCE</scope>
    <source>
        <strain evidence="2">LP</strain>
    </source>
</reference>
<dbReference type="Pfam" id="PF17863">
    <property type="entry name" value="AAA_lid_2"/>
    <property type="match status" value="1"/>
</dbReference>
<protein>
    <submittedName>
        <fullName evidence="2">MoxR family ATPase</fullName>
    </submittedName>
</protein>
<dbReference type="InterPro" id="IPR003593">
    <property type="entry name" value="AAA+_ATPase"/>
</dbReference>
<sequence>MSDSRLATTLTAENLQHASQQAQALRVELRKAVIGQDLVIDDVLTALIAGGHVLLEGVPGLGKTLLVRALARCFGGDFARIQFTPDLMPSDVTGHAVYDLQTEQFKLRKGPIFTHLLLADEINRAPAKTQAALLEAMQERQVTLEGEALPIGQPFMVLATQNPIEQEGTYPLPEAELDRFMLKVRMDYPDALQELDMVREVTRSSKADMLEVQPLRTVLQAADVVTMQQIASDLPLDEQVLEYAVRLARATRSWPGLAIGAGPRASIALVRGARARALLRGGEFVTPDDIKGCALAVLRHRVRIAPELDIDGLEVDQVLQQLLDQIAAPRQ</sequence>
<dbReference type="InterPro" id="IPR041628">
    <property type="entry name" value="ChlI/MoxR_AAA_lid"/>
</dbReference>
<dbReference type="Gene3D" id="3.40.50.300">
    <property type="entry name" value="P-loop containing nucleotide triphosphate hydrolases"/>
    <property type="match status" value="1"/>
</dbReference>
<dbReference type="InterPro" id="IPR027417">
    <property type="entry name" value="P-loop_NTPase"/>
</dbReference>
<dbReference type="PANTHER" id="PTHR42759">
    <property type="entry name" value="MOXR FAMILY PROTEIN"/>
    <property type="match status" value="1"/>
</dbReference>
<dbReference type="PANTHER" id="PTHR42759:SF1">
    <property type="entry name" value="MAGNESIUM-CHELATASE SUBUNIT CHLD"/>
    <property type="match status" value="1"/>
</dbReference>
<dbReference type="SUPFAM" id="SSF52540">
    <property type="entry name" value="P-loop containing nucleoside triphosphate hydrolases"/>
    <property type="match status" value="1"/>
</dbReference>
<dbReference type="RefSeq" id="WP_054897676.1">
    <property type="nucleotide sequence ID" value="NZ_BQHG01000003.1"/>
</dbReference>